<dbReference type="Proteomes" id="UP000694410">
    <property type="component" value="Unplaced"/>
</dbReference>
<dbReference type="InterPro" id="IPR046357">
    <property type="entry name" value="PPIase_dom_sf"/>
</dbReference>
<dbReference type="Pfam" id="PF00254">
    <property type="entry name" value="FKBP_C"/>
    <property type="match status" value="1"/>
</dbReference>
<sequence>ARLASLFGLDQTVSSQGNEFFQFTAPKQPKKSQTAAQKAPVAPAASGAPSVLVATAVLAYRYTNGQYLKQGKYGAAVVGNHTAKEYRILLYINQQQQITSARIHPGFVLTVQPNNYSTFYDDQRQNWSIMFESEKAAVDFSKQVCLAKCNSSPALDSVLCQDLLLGEGQGVEGGDSLEIAYTGWLFQNNGLGQVFDSNVNKDKLLRLKLGSGKVIKVQLLKNILFCFMLFKVKLAKECSGSDGLSVSSRDSPAPSPVPSSDGFSSDSGLNPDVAKAKLISRMAKMGQPMLPFLAGTAGSQLDSSDSEIEVLVKTHSNLLNLSCKAYPGVAFAYPQAAASASQLQPVGQMYPVPYQAPGDITSFLMTEARQHNTEIRLAVSKVVDKMDHLAAKVEELKKQSTANSSLLPGISSVTMEASMIMSNIQRIIQENERLKQEIFEKSSRIEEQNEKISELIERNQRYVEQSNLLMEQRNHSLQTTNENTQARVLHAEQEKAKVAEELAAATAQVSQLQLELTAHQKKEMELRKQLSCAVQDAERQEAQLNKLQAQVAELQEASQDTQSKFKAEKQSRKQLDMKIAALEEELTDLRVEKETLERNLAERKKKSLSERAQAEEEMEEVRRSYQQELDKLRQLLKKARTSTDQAAAEQLSVIQAELESQCEAKCERALASAKEQHARQCQELCEQRDSLQHQLAQLEEKVKALQADVVVLKARYEERIRDLQKDQDGSSPADFTEQVKKIMNGVFQSLRGEFELDELYSGRAVLGVVMNTIKVWQCMKGRPPPAPLFGDDDDDDLDWLG</sequence>
<dbReference type="PANTHER" id="PTHR44927:SF1">
    <property type="entry name" value="FK506-BINDING PROTEIN 15"/>
    <property type="match status" value="1"/>
</dbReference>
<keyword evidence="6" id="KW-1185">Reference proteome</keyword>
<keyword evidence="1" id="KW-0697">Rotamase</keyword>
<dbReference type="InterPro" id="IPR001179">
    <property type="entry name" value="PPIase_FKBP_dom"/>
</dbReference>
<dbReference type="PANTHER" id="PTHR44927">
    <property type="entry name" value="FK506-BINDING PROTEIN 15"/>
    <property type="match status" value="1"/>
</dbReference>
<reference evidence="5" key="1">
    <citation type="submission" date="2025-08" db="UniProtKB">
        <authorList>
            <consortium name="Ensembl"/>
        </authorList>
    </citation>
    <scope>IDENTIFICATION</scope>
</reference>
<dbReference type="Gene3D" id="3.10.50.40">
    <property type="match status" value="1"/>
</dbReference>
<keyword evidence="1" id="KW-0413">Isomerase</keyword>
<proteinExistence type="predicted"/>
<evidence type="ECO:0000313" key="5">
    <source>
        <dbReference type="Ensembl" id="ENSCCEP00000026327.1"/>
    </source>
</evidence>
<organism evidence="5 6">
    <name type="scientific">Cyanistes caeruleus</name>
    <name type="common">Eurasian blue tit</name>
    <name type="synonym">Parus caeruleus</name>
    <dbReference type="NCBI Taxonomy" id="156563"/>
    <lineage>
        <taxon>Eukaryota</taxon>
        <taxon>Metazoa</taxon>
        <taxon>Chordata</taxon>
        <taxon>Craniata</taxon>
        <taxon>Vertebrata</taxon>
        <taxon>Euteleostomi</taxon>
        <taxon>Archelosauria</taxon>
        <taxon>Archosauria</taxon>
        <taxon>Dinosauria</taxon>
        <taxon>Saurischia</taxon>
        <taxon>Theropoda</taxon>
        <taxon>Coelurosauria</taxon>
        <taxon>Aves</taxon>
        <taxon>Neognathae</taxon>
        <taxon>Neoaves</taxon>
        <taxon>Telluraves</taxon>
        <taxon>Australaves</taxon>
        <taxon>Passeriformes</taxon>
        <taxon>Paridae</taxon>
        <taxon>Cyanistes</taxon>
    </lineage>
</organism>
<dbReference type="Ensembl" id="ENSCCET00000039182.1">
    <property type="protein sequence ID" value="ENSCCEP00000026327.1"/>
    <property type="gene ID" value="ENSCCEG00000023159.1"/>
</dbReference>
<dbReference type="GO" id="GO:0003755">
    <property type="term" value="F:peptidyl-prolyl cis-trans isomerase activity"/>
    <property type="evidence" value="ECO:0007669"/>
    <property type="project" value="UniProtKB-KW"/>
</dbReference>
<evidence type="ECO:0000313" key="6">
    <source>
        <dbReference type="Proteomes" id="UP000694410"/>
    </source>
</evidence>
<feature type="coiled-coil region" evidence="2">
    <location>
        <begin position="674"/>
        <end position="715"/>
    </location>
</feature>
<feature type="region of interest" description="Disordered" evidence="3">
    <location>
        <begin position="242"/>
        <end position="269"/>
    </location>
</feature>
<comment type="catalytic activity">
    <reaction evidence="1">
        <text>[protein]-peptidylproline (omega=180) = [protein]-peptidylproline (omega=0)</text>
        <dbReference type="Rhea" id="RHEA:16237"/>
        <dbReference type="Rhea" id="RHEA-COMP:10747"/>
        <dbReference type="Rhea" id="RHEA-COMP:10748"/>
        <dbReference type="ChEBI" id="CHEBI:83833"/>
        <dbReference type="ChEBI" id="CHEBI:83834"/>
        <dbReference type="EC" id="5.2.1.8"/>
    </reaction>
</comment>
<evidence type="ECO:0000256" key="2">
    <source>
        <dbReference type="SAM" id="Coils"/>
    </source>
</evidence>
<evidence type="ECO:0000256" key="1">
    <source>
        <dbReference type="PROSITE-ProRule" id="PRU00277"/>
    </source>
</evidence>
<keyword evidence="2" id="KW-0175">Coiled coil</keyword>
<dbReference type="InterPro" id="IPR056598">
    <property type="entry name" value="FKBP-15_dom"/>
</dbReference>
<gene>
    <name evidence="5" type="primary">FKBP15</name>
</gene>
<dbReference type="GO" id="GO:0030426">
    <property type="term" value="C:growth cone"/>
    <property type="evidence" value="ECO:0007669"/>
    <property type="project" value="TreeGrafter"/>
</dbReference>
<dbReference type="AlphaFoldDB" id="A0A8C0VMN6"/>
<dbReference type="EC" id="5.2.1.8" evidence="1"/>
<evidence type="ECO:0000259" key="4">
    <source>
        <dbReference type="PROSITE" id="PS50059"/>
    </source>
</evidence>
<dbReference type="Pfam" id="PF23649">
    <property type="entry name" value="FKBP15"/>
    <property type="match status" value="1"/>
</dbReference>
<feature type="domain" description="PPIase FKBP-type" evidence="4">
    <location>
        <begin position="174"/>
        <end position="216"/>
    </location>
</feature>
<feature type="coiled-coil region" evidence="2">
    <location>
        <begin position="379"/>
        <end position="649"/>
    </location>
</feature>
<reference evidence="5" key="2">
    <citation type="submission" date="2025-09" db="UniProtKB">
        <authorList>
            <consortium name="Ensembl"/>
        </authorList>
    </citation>
    <scope>IDENTIFICATION</scope>
</reference>
<dbReference type="PROSITE" id="PS50059">
    <property type="entry name" value="FKBP_PPIASE"/>
    <property type="match status" value="1"/>
</dbReference>
<evidence type="ECO:0000256" key="3">
    <source>
        <dbReference type="SAM" id="MobiDB-lite"/>
    </source>
</evidence>
<name>A0A8C0VMN6_CYACU</name>
<protein>
    <recommendedName>
        <fullName evidence="1">peptidylprolyl isomerase</fullName>
        <ecNumber evidence="1">5.2.1.8</ecNumber>
    </recommendedName>
</protein>
<accession>A0A8C0VMN6</accession>
<dbReference type="SUPFAM" id="SSF54534">
    <property type="entry name" value="FKBP-like"/>
    <property type="match status" value="1"/>
</dbReference>